<feature type="coiled-coil region" evidence="1">
    <location>
        <begin position="37"/>
        <end position="123"/>
    </location>
</feature>
<sequence>MDRHLPMHALPEEIQKMSRDETVCKYCGVSYLILHEFKLMEEKVKAMENKMKFYEESVEREKRLQAELHSLSQDFELCRTDSESKTERIQNLTLQLKNKQDELQNLNGDLRCFQEEKEVAYKQLQLFRRILENHRLTLHEALSLLLFVRTELDSIKQVVANNLDSWTTLKEEIFRQIKTLSKAVLTEISILNKRLAESQKNNVSLQEEVKQLKLVFDEVELKTQQLQHSLQRENELQKETLDLTNQVETVGLKFQKVTAELDHYKNLFIMKTTEVDSYQSELKKLEHANDISQSRLTNDLKEKEESLLVCQQVCSHLQEEVTEKERQGEELKRRTNCLESELQTMKNLLRQREEEVEMLKKEREVMLISHQNKTEQLQGALKQKMQNEDNWKKKIETDLAKSQAQHKEEILILKEEARIKLDTERQKHQELISKYQKDKEELQKKVPELISRATDGLSVEVEILEKKLQAAQNKLTEKNRDMGKEIQSLKRLNTELEFQLKKEQKSNDSLLERMRKEIKKKSDELEKITQEQTQLLQNLSQAEEENSLLQETVRRECEERYGLTEALTQAKEQILELKTLSGNFPLSQCSLTQGSITSCAALVNSYGQKNLTSPNSGKEIKLSELCGISRAANTPTSNKHKSNVGVEKKRFCLEVCKKHIISSHQYFP</sequence>
<dbReference type="eggNOG" id="KOG4674">
    <property type="taxonomic scope" value="Eukaryota"/>
</dbReference>
<reference evidence="2 3" key="1">
    <citation type="journal article" date="2012" name="Genome Biol.">
        <title>Sequencing three crocodilian genomes to illuminate the evolution of archosaurs and amniotes.</title>
        <authorList>
            <person name="St John J.A."/>
            <person name="Braun E.L."/>
            <person name="Isberg S.R."/>
            <person name="Miles L.G."/>
            <person name="Chong A.Y."/>
            <person name="Gongora J."/>
            <person name="Dalzell P."/>
            <person name="Moran C."/>
            <person name="Bed'hom B."/>
            <person name="Abzhanov A."/>
            <person name="Burgess S.C."/>
            <person name="Cooksey A.M."/>
            <person name="Castoe T.A."/>
            <person name="Crawford N.G."/>
            <person name="Densmore L.D."/>
            <person name="Drew J.C."/>
            <person name="Edwards S.V."/>
            <person name="Faircloth B.C."/>
            <person name="Fujita M.K."/>
            <person name="Greenwold M.J."/>
            <person name="Hoffmann F.G."/>
            <person name="Howard J.M."/>
            <person name="Iguchi T."/>
            <person name="Janes D.E."/>
            <person name="Khan S.Y."/>
            <person name="Kohno S."/>
            <person name="de Koning A.J."/>
            <person name="Lance S.L."/>
            <person name="McCarthy F.M."/>
            <person name="McCormack J.E."/>
            <person name="Merchant M.E."/>
            <person name="Peterson D.G."/>
            <person name="Pollock D.D."/>
            <person name="Pourmand N."/>
            <person name="Raney B.J."/>
            <person name="Roessler K.A."/>
            <person name="Sanford J.R."/>
            <person name="Sawyer R.H."/>
            <person name="Schmidt C.J."/>
            <person name="Triplett E.W."/>
            <person name="Tuberville T.D."/>
            <person name="Venegas-Anaya M."/>
            <person name="Howard J.T."/>
            <person name="Jarvis E.D."/>
            <person name="Guillette L.J.Jr."/>
            <person name="Glenn T.C."/>
            <person name="Green R.E."/>
            <person name="Ray D.A."/>
        </authorList>
    </citation>
    <scope>NUCLEOTIDE SEQUENCE [LARGE SCALE GENOMIC DNA]</scope>
    <source>
        <strain evidence="2">KSC_2009_1</strain>
    </source>
</reference>
<keyword evidence="1" id="KW-0175">Coiled coil</keyword>
<gene>
    <name evidence="2" type="primary">LEKR1</name>
    <name evidence="2" type="ORF">Y1Q_0024604</name>
</gene>
<evidence type="ECO:0000313" key="2">
    <source>
        <dbReference type="EMBL" id="KYO34011.1"/>
    </source>
</evidence>
<feature type="coiled-coil region" evidence="1">
    <location>
        <begin position="275"/>
        <end position="365"/>
    </location>
</feature>
<dbReference type="PANTHER" id="PTHR34251">
    <property type="entry name" value="LEUCINE-, GLUTAMATE- AND LYSINE-RICH PROTEIN 1"/>
    <property type="match status" value="1"/>
</dbReference>
<dbReference type="AlphaFoldDB" id="A0A151NB52"/>
<dbReference type="InterPro" id="IPR038799">
    <property type="entry name" value="LEKR1"/>
</dbReference>
<accession>A0A151NB52</accession>
<dbReference type="PANTHER" id="PTHR34251:SF1">
    <property type="entry name" value="LEUCINE, GLUTAMATE AND LYSINE RICH 1"/>
    <property type="match status" value="1"/>
</dbReference>
<feature type="coiled-coil region" evidence="1">
    <location>
        <begin position="414"/>
        <end position="559"/>
    </location>
</feature>
<protein>
    <submittedName>
        <fullName evidence="2">Leucine-, glutamate- and lysine-rich protein 1 isoform B</fullName>
    </submittedName>
</protein>
<feature type="coiled-coil region" evidence="1">
    <location>
        <begin position="188"/>
        <end position="222"/>
    </location>
</feature>
<evidence type="ECO:0000256" key="1">
    <source>
        <dbReference type="SAM" id="Coils"/>
    </source>
</evidence>
<organism evidence="2 3">
    <name type="scientific">Alligator mississippiensis</name>
    <name type="common">American alligator</name>
    <dbReference type="NCBI Taxonomy" id="8496"/>
    <lineage>
        <taxon>Eukaryota</taxon>
        <taxon>Metazoa</taxon>
        <taxon>Chordata</taxon>
        <taxon>Craniata</taxon>
        <taxon>Vertebrata</taxon>
        <taxon>Euteleostomi</taxon>
        <taxon>Archelosauria</taxon>
        <taxon>Archosauria</taxon>
        <taxon>Crocodylia</taxon>
        <taxon>Alligatoridae</taxon>
        <taxon>Alligatorinae</taxon>
        <taxon>Alligator</taxon>
    </lineage>
</organism>
<keyword evidence="3" id="KW-1185">Reference proteome</keyword>
<proteinExistence type="predicted"/>
<name>A0A151NB52_ALLMI</name>
<dbReference type="EMBL" id="AKHW03003627">
    <property type="protein sequence ID" value="KYO34011.1"/>
    <property type="molecule type" value="Genomic_DNA"/>
</dbReference>
<evidence type="ECO:0000313" key="3">
    <source>
        <dbReference type="Proteomes" id="UP000050525"/>
    </source>
</evidence>
<dbReference type="Proteomes" id="UP000050525">
    <property type="component" value="Unassembled WGS sequence"/>
</dbReference>
<comment type="caution">
    <text evidence="2">The sequence shown here is derived from an EMBL/GenBank/DDBJ whole genome shotgun (WGS) entry which is preliminary data.</text>
</comment>